<accession>A0A2K8Z2A8</accession>
<dbReference type="Proteomes" id="UP000232883">
    <property type="component" value="Chromosome"/>
</dbReference>
<reference evidence="3 4" key="1">
    <citation type="submission" date="2017-11" db="EMBL/GenBank/DDBJ databases">
        <title>Taxonomic description and genome sequences of Spirosoma HA7 sp. nov., isolated from pollen microhabitat of Corylus avellana.</title>
        <authorList>
            <person name="Ambika Manirajan B."/>
            <person name="Suarez C."/>
            <person name="Ratering S."/>
            <person name="Geissler-Plaum R."/>
            <person name="Cardinale M."/>
            <person name="Sylvia S."/>
        </authorList>
    </citation>
    <scope>NUCLEOTIDE SEQUENCE [LARGE SCALE GENOMIC DNA]</scope>
    <source>
        <strain evidence="3 4">HA7</strain>
    </source>
</reference>
<dbReference type="SUPFAM" id="SSF52402">
    <property type="entry name" value="Adenine nucleotide alpha hydrolases-like"/>
    <property type="match status" value="1"/>
</dbReference>
<evidence type="ECO:0000313" key="3">
    <source>
        <dbReference type="EMBL" id="AUD03998.1"/>
    </source>
</evidence>
<dbReference type="InterPro" id="IPR050128">
    <property type="entry name" value="Sulfate_adenylyltrnsfr_sub2"/>
</dbReference>
<evidence type="ECO:0000259" key="2">
    <source>
        <dbReference type="Pfam" id="PF01507"/>
    </source>
</evidence>
<dbReference type="KEGG" id="spir:CWM47_20510"/>
<feature type="compositionally biased region" description="Basic residues" evidence="1">
    <location>
        <begin position="404"/>
        <end position="415"/>
    </location>
</feature>
<dbReference type="GO" id="GO:0003824">
    <property type="term" value="F:catalytic activity"/>
    <property type="evidence" value="ECO:0007669"/>
    <property type="project" value="InterPro"/>
</dbReference>
<dbReference type="AlphaFoldDB" id="A0A2K8Z2A8"/>
<keyword evidence="4" id="KW-1185">Reference proteome</keyword>
<dbReference type="Pfam" id="PF01507">
    <property type="entry name" value="PAPS_reduct"/>
    <property type="match status" value="1"/>
</dbReference>
<evidence type="ECO:0000313" key="4">
    <source>
        <dbReference type="Proteomes" id="UP000232883"/>
    </source>
</evidence>
<feature type="domain" description="Phosphoadenosine phosphosulphate reductase" evidence="2">
    <location>
        <begin position="52"/>
        <end position="256"/>
    </location>
</feature>
<gene>
    <name evidence="3" type="ORF">CWM47_20510</name>
</gene>
<dbReference type="PANTHER" id="PTHR43196:SF2">
    <property type="entry name" value="PHOSPHOADENOSINE PHOSPHOSULFATE REDUCTASE"/>
    <property type="match status" value="1"/>
</dbReference>
<dbReference type="PANTHER" id="PTHR43196">
    <property type="entry name" value="SULFATE ADENYLYLTRANSFERASE SUBUNIT 2"/>
    <property type="match status" value="1"/>
</dbReference>
<dbReference type="EMBL" id="CP025096">
    <property type="protein sequence ID" value="AUD03998.1"/>
    <property type="molecule type" value="Genomic_DNA"/>
</dbReference>
<name>A0A2K8Z2A8_9BACT</name>
<feature type="region of interest" description="Disordered" evidence="1">
    <location>
        <begin position="391"/>
        <end position="415"/>
    </location>
</feature>
<proteinExistence type="predicted"/>
<protein>
    <recommendedName>
        <fullName evidence="2">Phosphoadenosine phosphosulphate reductase domain-containing protein</fullName>
    </recommendedName>
</protein>
<dbReference type="Gene3D" id="3.40.50.620">
    <property type="entry name" value="HUPs"/>
    <property type="match status" value="1"/>
</dbReference>
<organism evidence="3 4">
    <name type="scientific">Spirosoma pollinicola</name>
    <dbReference type="NCBI Taxonomy" id="2057025"/>
    <lineage>
        <taxon>Bacteria</taxon>
        <taxon>Pseudomonadati</taxon>
        <taxon>Bacteroidota</taxon>
        <taxon>Cytophagia</taxon>
        <taxon>Cytophagales</taxon>
        <taxon>Cytophagaceae</taxon>
        <taxon>Spirosoma</taxon>
    </lineage>
</organism>
<dbReference type="InterPro" id="IPR002500">
    <property type="entry name" value="PAPS_reduct_dom"/>
</dbReference>
<feature type="region of interest" description="Disordered" evidence="1">
    <location>
        <begin position="189"/>
        <end position="209"/>
    </location>
</feature>
<sequence length="415" mass="47187">MPESKEDKPNPYMSQLSLFASPEMSVRSTDEGFGLAIDDEVNRLLAQQAPVAIGISGGKDSSACAWAVMAYLNRIGHRGPRVLVHADLGQIEWEDSARICQRVAHQLGIPLITVQRRQGGMIERWQQRWQSNVERYKNLSCVSLILPWSTPSMRFCTSELKTAIICQRLTELFPNQVIISVTGVRRTESKDRQRTPVQQPQPALLRKKKNTSGITWNPLVDWTLAQVWDAHKVGNLPIHQAYRHYGCSRVSCTFCIMSSQSDLRGALKALHNHAAYRQLIDLENASGFSFQGSTWLASLAPELLSAEQQMGHRQAKYRAQERTALQQRLPKRIRFTKGWPTEMIGLDDAKVLAMVRQHIAQLYGWADMPYTTAESIQRRYAELLRQKSLRKSKNPVAVEVGPARRSRNRRQKRHG</sequence>
<evidence type="ECO:0000256" key="1">
    <source>
        <dbReference type="SAM" id="MobiDB-lite"/>
    </source>
</evidence>
<dbReference type="InterPro" id="IPR014729">
    <property type="entry name" value="Rossmann-like_a/b/a_fold"/>
</dbReference>